<evidence type="ECO:0000256" key="1">
    <source>
        <dbReference type="SAM" id="MobiDB-lite"/>
    </source>
</evidence>
<evidence type="ECO:0000313" key="2">
    <source>
        <dbReference type="EMBL" id="EJK59241.1"/>
    </source>
</evidence>
<dbReference type="EMBL" id="AGNL01023305">
    <property type="protein sequence ID" value="EJK59241.1"/>
    <property type="molecule type" value="Genomic_DNA"/>
</dbReference>
<accession>K0SE90</accession>
<sequence>QSRGSRRAGAVGGRPRRRAEQHRQRRDEVHARDEQDERRDGRPAVPAQPDPQPAEGAAVPLVLAVAVQSGGGRGGRGFRRLGVGRGGEAEGLPRGGLLPFHPCLPRKVGLPGGWWLDLVQSSGRGGCGEAGEGGRTLLNWGALPTRNKRTVRA</sequence>
<comment type="caution">
    <text evidence="2">The sequence shown here is derived from an EMBL/GenBank/DDBJ whole genome shotgun (WGS) entry which is preliminary data.</text>
</comment>
<gene>
    <name evidence="2" type="ORF">THAOC_20564</name>
</gene>
<proteinExistence type="predicted"/>
<organism evidence="2 3">
    <name type="scientific">Thalassiosira oceanica</name>
    <name type="common">Marine diatom</name>
    <dbReference type="NCBI Taxonomy" id="159749"/>
    <lineage>
        <taxon>Eukaryota</taxon>
        <taxon>Sar</taxon>
        <taxon>Stramenopiles</taxon>
        <taxon>Ochrophyta</taxon>
        <taxon>Bacillariophyta</taxon>
        <taxon>Coscinodiscophyceae</taxon>
        <taxon>Thalassiosirophycidae</taxon>
        <taxon>Thalassiosirales</taxon>
        <taxon>Thalassiosiraceae</taxon>
        <taxon>Thalassiosira</taxon>
    </lineage>
</organism>
<protein>
    <submittedName>
        <fullName evidence="2">Uncharacterized protein</fullName>
    </submittedName>
</protein>
<dbReference type="Proteomes" id="UP000266841">
    <property type="component" value="Unassembled WGS sequence"/>
</dbReference>
<feature type="compositionally biased region" description="Basic and acidic residues" evidence="1">
    <location>
        <begin position="21"/>
        <end position="42"/>
    </location>
</feature>
<evidence type="ECO:0000313" key="3">
    <source>
        <dbReference type="Proteomes" id="UP000266841"/>
    </source>
</evidence>
<name>K0SE90_THAOC</name>
<keyword evidence="3" id="KW-1185">Reference proteome</keyword>
<feature type="non-terminal residue" evidence="2">
    <location>
        <position position="1"/>
    </location>
</feature>
<feature type="region of interest" description="Disordered" evidence="1">
    <location>
        <begin position="1"/>
        <end position="58"/>
    </location>
</feature>
<dbReference type="AlphaFoldDB" id="K0SE90"/>
<reference evidence="2 3" key="1">
    <citation type="journal article" date="2012" name="Genome Biol.">
        <title>Genome and low-iron response of an oceanic diatom adapted to chronic iron limitation.</title>
        <authorList>
            <person name="Lommer M."/>
            <person name="Specht M."/>
            <person name="Roy A.S."/>
            <person name="Kraemer L."/>
            <person name="Andreson R."/>
            <person name="Gutowska M.A."/>
            <person name="Wolf J."/>
            <person name="Bergner S.V."/>
            <person name="Schilhabel M.B."/>
            <person name="Klostermeier U.C."/>
            <person name="Beiko R.G."/>
            <person name="Rosenstiel P."/>
            <person name="Hippler M."/>
            <person name="Laroche J."/>
        </authorList>
    </citation>
    <scope>NUCLEOTIDE SEQUENCE [LARGE SCALE GENOMIC DNA]</scope>
    <source>
        <strain evidence="2 3">CCMP1005</strain>
    </source>
</reference>